<feature type="transmembrane region" description="Helical" evidence="7">
    <location>
        <begin position="308"/>
        <end position="332"/>
    </location>
</feature>
<evidence type="ECO:0000256" key="1">
    <source>
        <dbReference type="ARBA" id="ARBA00004141"/>
    </source>
</evidence>
<evidence type="ECO:0000259" key="8">
    <source>
        <dbReference type="Pfam" id="PF02397"/>
    </source>
</evidence>
<dbReference type="PANTHER" id="PTHR30576:SF10">
    <property type="entry name" value="SLL5057 PROTEIN"/>
    <property type="match status" value="1"/>
</dbReference>
<dbReference type="Pfam" id="PF02397">
    <property type="entry name" value="Bac_transf"/>
    <property type="match status" value="1"/>
</dbReference>
<evidence type="ECO:0000256" key="6">
    <source>
        <dbReference type="ARBA" id="ARBA00023136"/>
    </source>
</evidence>
<evidence type="ECO:0000256" key="7">
    <source>
        <dbReference type="SAM" id="Phobius"/>
    </source>
</evidence>
<reference evidence="10" key="1">
    <citation type="submission" date="2010-03" db="EMBL/GenBank/DDBJ databases">
        <title>The complete chromosome of Tsukamurella paurometabola DSM 20162.</title>
        <authorList>
            <consortium name="US DOE Joint Genome Institute (JGI-PGF)"/>
            <person name="Lucas S."/>
            <person name="Copeland A."/>
            <person name="Lapidus A."/>
            <person name="Glavina del Rio T."/>
            <person name="Dalin E."/>
            <person name="Tice H."/>
            <person name="Bruce D."/>
            <person name="Goodwin L."/>
            <person name="Pitluck S."/>
            <person name="Kyrpides N."/>
            <person name="Mavromatis K."/>
            <person name="Ivanova N."/>
            <person name="Mikhailova N."/>
            <person name="Munk A.C."/>
            <person name="Brettin T."/>
            <person name="Detter J.C."/>
            <person name="Tapia R."/>
            <person name="Han C."/>
            <person name="Larimer F."/>
            <person name="Land M."/>
            <person name="Hauser L."/>
            <person name="Markowitz V."/>
            <person name="Cheng J.-F."/>
            <person name="Hugenholtz P."/>
            <person name="Woyke T."/>
            <person name="Wu D."/>
            <person name="Jando M."/>
            <person name="Brambilla E."/>
            <person name="Klenk H.-P."/>
            <person name="Eisen J.A."/>
        </authorList>
    </citation>
    <scope>NUCLEOTIDE SEQUENCE [LARGE SCALE GENOMIC DNA]</scope>
    <source>
        <strain evidence="10">ATCC 8368 / DSM 20162 / CCUG 35730 / CIP 100753 / JCM 10117 / KCTC 9821 / NBRC 16120 / NCIMB 702349 / NCTC 13040</strain>
    </source>
</reference>
<protein>
    <submittedName>
        <fullName evidence="9">Exopolysaccharide biosynthesis polyprenyl glycosylphosphotransferase</fullName>
        <ecNumber evidence="9">2.7.8.6</ecNumber>
    </submittedName>
</protein>
<organism evidence="9 10">
    <name type="scientific">Tsukamurella paurometabola (strain ATCC 8368 / DSM 20162 / CCUG 35730 / CIP 100753 / JCM 10117 / KCTC 9821 / NBRC 16120 / NCIMB 702349 / NCTC 13040)</name>
    <name type="common">Corynebacterium paurometabolum</name>
    <dbReference type="NCBI Taxonomy" id="521096"/>
    <lineage>
        <taxon>Bacteria</taxon>
        <taxon>Bacillati</taxon>
        <taxon>Actinomycetota</taxon>
        <taxon>Actinomycetes</taxon>
        <taxon>Mycobacteriales</taxon>
        <taxon>Tsukamurellaceae</taxon>
        <taxon>Tsukamurella</taxon>
    </lineage>
</organism>
<accession>D5US13</accession>
<keyword evidence="4 7" id="KW-0812">Transmembrane</keyword>
<dbReference type="EC" id="2.7.8.6" evidence="9"/>
<feature type="transmembrane region" description="Helical" evidence="7">
    <location>
        <begin position="133"/>
        <end position="152"/>
    </location>
</feature>
<evidence type="ECO:0000256" key="3">
    <source>
        <dbReference type="ARBA" id="ARBA00022679"/>
    </source>
</evidence>
<evidence type="ECO:0000313" key="9">
    <source>
        <dbReference type="EMBL" id="ADG79218.1"/>
    </source>
</evidence>
<feature type="transmembrane region" description="Helical" evidence="7">
    <location>
        <begin position="68"/>
        <end position="86"/>
    </location>
</feature>
<dbReference type="GO" id="GO:0047360">
    <property type="term" value="F:undecaprenyl-phosphate galactose phosphotransferase activity"/>
    <property type="evidence" value="ECO:0007669"/>
    <property type="project" value="UniProtKB-EC"/>
</dbReference>
<feature type="transmembrane region" description="Helical" evidence="7">
    <location>
        <begin position="38"/>
        <end position="56"/>
    </location>
</feature>
<dbReference type="eggNOG" id="COG2148">
    <property type="taxonomic scope" value="Bacteria"/>
</dbReference>
<comment type="subcellular location">
    <subcellularLocation>
        <location evidence="1">Membrane</location>
        <topology evidence="1">Multi-pass membrane protein</topology>
    </subcellularLocation>
</comment>
<evidence type="ECO:0000256" key="5">
    <source>
        <dbReference type="ARBA" id="ARBA00022989"/>
    </source>
</evidence>
<keyword evidence="10" id="KW-1185">Reference proteome</keyword>
<dbReference type="EMBL" id="CP001966">
    <property type="protein sequence ID" value="ADG79218.1"/>
    <property type="molecule type" value="Genomic_DNA"/>
</dbReference>
<feature type="domain" description="Bacterial sugar transferase" evidence="8">
    <location>
        <begin position="306"/>
        <end position="492"/>
    </location>
</feature>
<evidence type="ECO:0000256" key="4">
    <source>
        <dbReference type="ARBA" id="ARBA00022692"/>
    </source>
</evidence>
<evidence type="ECO:0000256" key="2">
    <source>
        <dbReference type="ARBA" id="ARBA00006464"/>
    </source>
</evidence>
<comment type="similarity">
    <text evidence="2">Belongs to the bacterial sugar transferase family.</text>
</comment>
<gene>
    <name evidence="9" type="ordered locus">Tpau_2615</name>
</gene>
<dbReference type="Proteomes" id="UP000001213">
    <property type="component" value="Chromosome"/>
</dbReference>
<keyword evidence="3 9" id="KW-0808">Transferase</keyword>
<evidence type="ECO:0000313" key="10">
    <source>
        <dbReference type="Proteomes" id="UP000001213"/>
    </source>
</evidence>
<dbReference type="PANTHER" id="PTHR30576">
    <property type="entry name" value="COLANIC BIOSYNTHESIS UDP-GLUCOSE LIPID CARRIER TRANSFERASE"/>
    <property type="match status" value="1"/>
</dbReference>
<dbReference type="GO" id="GO:0016020">
    <property type="term" value="C:membrane"/>
    <property type="evidence" value="ECO:0007669"/>
    <property type="project" value="UniProtKB-SubCell"/>
</dbReference>
<keyword evidence="6 7" id="KW-0472">Membrane</keyword>
<name>D5US13_TSUPD</name>
<dbReference type="InterPro" id="IPR017475">
    <property type="entry name" value="EPS_sugar_tfrase"/>
</dbReference>
<sequence length="499" mass="54504">MVTIRRLFGDGVAGTRAEGVTPSSPALRRARHTRRVRTTDTVVISAAVLIAQFVRFGDDAFARFEPSAIPLFAFSAALVVLWKVALHLAQADDEKVIGSGVAEYNSVLTASLGLVGALALAGMLTNFVFARGYWALAFGLGVAGLLISRTAWRRRVHADRRSGRVTTSLLVVGTRVSVARFQNSIAGNPARGYQVVGVVLTDAGDDDAAPCGPDGTDGVRFPNLETGLAAIRDRGECAVALTAIDALEVSAMRELTWKLDEMHIDLMVAPGVLAAAGPRVAYRSEAGLPLMHIERPRYLRATTLMKRLFDVTLGSVLLLLLSPVFVITALAVKFDDRGPIFYRSERMGLADRPFGMWKFRTMVVGADRMLSDLADLNEAAGVLFKMQNDPRVTRVGKLLRRYSIDELPQLFNVIAGTMSLVGPRPPLLSEVAAYDAITTKRMLVRPGMTGLWQVSGRSTLSWEETVHLDLTYVENWSLAADLQILWRTFRAVREHHGAY</sequence>
<feature type="transmembrane region" description="Helical" evidence="7">
    <location>
        <begin position="107"/>
        <end position="127"/>
    </location>
</feature>
<dbReference type="KEGG" id="tpr:Tpau_2615"/>
<dbReference type="NCBIfam" id="TIGR03025">
    <property type="entry name" value="EPS_sugtrans"/>
    <property type="match status" value="1"/>
</dbReference>
<dbReference type="InterPro" id="IPR003362">
    <property type="entry name" value="Bact_transf"/>
</dbReference>
<dbReference type="AlphaFoldDB" id="D5US13"/>
<proteinExistence type="inferred from homology"/>
<dbReference type="STRING" id="521096.Tpau_2615"/>
<dbReference type="HOGENOM" id="CLU_024920_3_3_11"/>
<reference evidence="9 10" key="2">
    <citation type="journal article" date="2011" name="Stand. Genomic Sci.">
        <title>Complete genome sequence of Tsukamurella paurometabola type strain (no. 33).</title>
        <authorList>
            <person name="Munk A.C."/>
            <person name="Lapidus A."/>
            <person name="Lucas S."/>
            <person name="Nolan M."/>
            <person name="Tice H."/>
            <person name="Cheng J.F."/>
            <person name="Del Rio T.G."/>
            <person name="Goodwin L."/>
            <person name="Pitluck S."/>
            <person name="Liolios K."/>
            <person name="Huntemann M."/>
            <person name="Ivanova N."/>
            <person name="Mavromatis K."/>
            <person name="Mikhailova N."/>
            <person name="Pati A."/>
            <person name="Chen A."/>
            <person name="Palaniappan K."/>
            <person name="Tapia R."/>
            <person name="Han C."/>
            <person name="Land M."/>
            <person name="Hauser L."/>
            <person name="Chang Y.J."/>
            <person name="Jeffries C.D."/>
            <person name="Brettin T."/>
            <person name="Yasawong M."/>
            <person name="Brambilla E.M."/>
            <person name="Rohde M."/>
            <person name="Sikorski J."/>
            <person name="Goker M."/>
            <person name="Detter J.C."/>
            <person name="Woyke T."/>
            <person name="Bristow J."/>
            <person name="Eisen J.A."/>
            <person name="Markowitz V."/>
            <person name="Hugenholtz P."/>
            <person name="Kyrpides N.C."/>
            <person name="Klenk H.P."/>
        </authorList>
    </citation>
    <scope>NUCLEOTIDE SEQUENCE [LARGE SCALE GENOMIC DNA]</scope>
    <source>
        <strain evidence="10">ATCC 8368 / DSM 20162 / CCUG 35730 / CIP 100753 / JCM 10117 / KCTC 9821 / NBRC 16120 / NCIMB 702349 / NCTC 13040</strain>
    </source>
</reference>
<keyword evidence="5 7" id="KW-1133">Transmembrane helix</keyword>